<dbReference type="InterPro" id="IPR049437">
    <property type="entry name" value="tRNA-synt_1c_C2"/>
</dbReference>
<keyword evidence="1" id="KW-0648">Protein biosynthesis</keyword>
<dbReference type="AlphaFoldDB" id="X0SL59"/>
<evidence type="ECO:0000256" key="1">
    <source>
        <dbReference type="ARBA" id="ARBA00022917"/>
    </source>
</evidence>
<gene>
    <name evidence="3" type="ORF">S01H1_17985</name>
</gene>
<feature type="non-terminal residue" evidence="3">
    <location>
        <position position="1"/>
    </location>
</feature>
<dbReference type="SUPFAM" id="SSF50715">
    <property type="entry name" value="Ribosomal protein L25-like"/>
    <property type="match status" value="1"/>
</dbReference>
<evidence type="ECO:0000313" key="3">
    <source>
        <dbReference type="EMBL" id="GAF76602.1"/>
    </source>
</evidence>
<evidence type="ECO:0000259" key="2">
    <source>
        <dbReference type="Pfam" id="PF20974"/>
    </source>
</evidence>
<dbReference type="Gene3D" id="2.40.240.10">
    <property type="entry name" value="Ribosomal Protein L25, Chain P"/>
    <property type="match status" value="1"/>
</dbReference>
<comment type="caution">
    <text evidence="3">The sequence shown here is derived from an EMBL/GenBank/DDBJ whole genome shotgun (WGS) entry which is preliminary data.</text>
</comment>
<organism evidence="3">
    <name type="scientific">marine sediment metagenome</name>
    <dbReference type="NCBI Taxonomy" id="412755"/>
    <lineage>
        <taxon>unclassified sequences</taxon>
        <taxon>metagenomes</taxon>
        <taxon>ecological metagenomes</taxon>
    </lineage>
</organism>
<feature type="domain" description="tRNA synthetases class I (E and Q) anti-codon binding" evidence="2">
    <location>
        <begin position="6"/>
        <end position="48"/>
    </location>
</feature>
<protein>
    <recommendedName>
        <fullName evidence="2">tRNA synthetases class I (E and Q) anti-codon binding domain-containing protein</fullName>
    </recommendedName>
</protein>
<sequence length="76" mass="8236">APEGEDFMSNLNPHSLEVLAGCKAEPSLAGAAAGSRYQFERQGYFCVDPDSASGKLIFNRTVALKDTWAKMQKKQG</sequence>
<dbReference type="EMBL" id="BARS01009575">
    <property type="protein sequence ID" value="GAF76602.1"/>
    <property type="molecule type" value="Genomic_DNA"/>
</dbReference>
<dbReference type="Pfam" id="PF20974">
    <property type="entry name" value="tRNA-synt_1c_C2"/>
    <property type="match status" value="1"/>
</dbReference>
<dbReference type="InterPro" id="IPR020056">
    <property type="entry name" value="Rbsml_bL25/Gln-tRNA_synth_N"/>
</dbReference>
<accession>X0SL59</accession>
<proteinExistence type="predicted"/>
<reference evidence="3" key="1">
    <citation type="journal article" date="2014" name="Front. Microbiol.">
        <title>High frequency of phylogenetically diverse reductive dehalogenase-homologous genes in deep subseafloor sedimentary metagenomes.</title>
        <authorList>
            <person name="Kawai M."/>
            <person name="Futagami T."/>
            <person name="Toyoda A."/>
            <person name="Takaki Y."/>
            <person name="Nishi S."/>
            <person name="Hori S."/>
            <person name="Arai W."/>
            <person name="Tsubouchi T."/>
            <person name="Morono Y."/>
            <person name="Uchiyama I."/>
            <person name="Ito T."/>
            <person name="Fujiyama A."/>
            <person name="Inagaki F."/>
            <person name="Takami H."/>
        </authorList>
    </citation>
    <scope>NUCLEOTIDE SEQUENCE</scope>
    <source>
        <strain evidence="3">Expedition CK06-06</strain>
    </source>
</reference>
<name>X0SL59_9ZZZZ</name>
<dbReference type="GO" id="GO:0006412">
    <property type="term" value="P:translation"/>
    <property type="evidence" value="ECO:0007669"/>
    <property type="project" value="UniProtKB-KW"/>
</dbReference>
<dbReference type="InterPro" id="IPR011035">
    <property type="entry name" value="Ribosomal_bL25/Gln-tRNA_synth"/>
</dbReference>